<dbReference type="Pfam" id="PF01755">
    <property type="entry name" value="Glyco_transf_25"/>
    <property type="match status" value="1"/>
</dbReference>
<name>A0A6C0I497_9ZZZZ</name>
<dbReference type="AlphaFoldDB" id="A0A6C0I497"/>
<dbReference type="InterPro" id="IPR002654">
    <property type="entry name" value="Glyco_trans_25"/>
</dbReference>
<protein>
    <recommendedName>
        <fullName evidence="1">Glycosyl transferase family 25 domain-containing protein</fullName>
    </recommendedName>
</protein>
<accession>A0A6C0I497</accession>
<evidence type="ECO:0000313" key="2">
    <source>
        <dbReference type="EMBL" id="QHT87841.1"/>
    </source>
</evidence>
<reference evidence="2" key="1">
    <citation type="journal article" date="2020" name="Nature">
        <title>Giant virus diversity and host interactions through global metagenomics.</title>
        <authorList>
            <person name="Schulz F."/>
            <person name="Roux S."/>
            <person name="Paez-Espino D."/>
            <person name="Jungbluth S."/>
            <person name="Walsh D.A."/>
            <person name="Denef V.J."/>
            <person name="McMahon K.D."/>
            <person name="Konstantinidis K.T."/>
            <person name="Eloe-Fadrosh E.A."/>
            <person name="Kyrpides N.C."/>
            <person name="Woyke T."/>
        </authorList>
    </citation>
    <scope>NUCLEOTIDE SEQUENCE</scope>
    <source>
        <strain evidence="2">GVMAG-M-3300023184-191</strain>
    </source>
</reference>
<dbReference type="CDD" id="cd06532">
    <property type="entry name" value="Glyco_transf_25"/>
    <property type="match status" value="1"/>
</dbReference>
<evidence type="ECO:0000259" key="1">
    <source>
        <dbReference type="Pfam" id="PF01755"/>
    </source>
</evidence>
<feature type="domain" description="Glycosyl transferase family 25" evidence="1">
    <location>
        <begin position="49"/>
        <end position="141"/>
    </location>
</feature>
<sequence length="221" mass="25904">MNSIDTFHDINHVLYINLDSRIDRRTHFESQFRKIGFQPQRFSAIRNEDGAIGCSMSHVACMELAIRNNWDHVLICEDDATITNPGQLVHQVNQFLKRFGDAWDVLLLAGNNYQPFRQESAECVRVANCQTATCYLVRRPYFERLLANFKEGLKNLKANPGQQPDYAVDQYWKRLQRTDRWYLIVPISVIQRPDYSDIANQHVDYSAVMNQVNKKWYGRET</sequence>
<dbReference type="EMBL" id="MN740102">
    <property type="protein sequence ID" value="QHT87841.1"/>
    <property type="molecule type" value="Genomic_DNA"/>
</dbReference>
<proteinExistence type="predicted"/>
<organism evidence="2">
    <name type="scientific">viral metagenome</name>
    <dbReference type="NCBI Taxonomy" id="1070528"/>
    <lineage>
        <taxon>unclassified sequences</taxon>
        <taxon>metagenomes</taxon>
        <taxon>organismal metagenomes</taxon>
    </lineage>
</organism>